<dbReference type="SUPFAM" id="SSF160240">
    <property type="entry name" value="Cation efflux protein cytoplasmic domain-like"/>
    <property type="match status" value="1"/>
</dbReference>
<dbReference type="PROSITE" id="PS51257">
    <property type="entry name" value="PROKAR_LIPOPROTEIN"/>
    <property type="match status" value="1"/>
</dbReference>
<dbReference type="Gene3D" id="1.20.1510.10">
    <property type="entry name" value="Cation efflux protein transmembrane domain"/>
    <property type="match status" value="1"/>
</dbReference>
<dbReference type="Gene3D" id="3.30.70.1350">
    <property type="entry name" value="Cation efflux protein, cytoplasmic domain"/>
    <property type="match status" value="1"/>
</dbReference>
<keyword evidence="4 7" id="KW-0812">Transmembrane</keyword>
<dbReference type="NCBIfam" id="TIGR01297">
    <property type="entry name" value="CDF"/>
    <property type="match status" value="1"/>
</dbReference>
<dbReference type="FunFam" id="1.20.1510.10:FF:000006">
    <property type="entry name" value="Divalent cation efflux transporter"/>
    <property type="match status" value="1"/>
</dbReference>
<proteinExistence type="inferred from homology"/>
<keyword evidence="3" id="KW-0813">Transport</keyword>
<dbReference type="InterPro" id="IPR036837">
    <property type="entry name" value="Cation_efflux_CTD_sf"/>
</dbReference>
<sequence>MIQDKYMNLKRGERGAVISIMAYLVLSCLKLIIGFFMNSRALSADGLNNATDIAASLAVLIGLKMSRRPADSDHPYGHWRSETIASLVASFIMVAVGLNVLYDSIRSIFAGDQTIPDVTAAWTGIFCAVIMYLVYRYNKKLARKINSSSVMAAAKDNLSDAWVSIGTAVGVFGSQLHLPWLDTVAAILVGILICKTGWDIFRESSFNLSDGFDEKKINEYTETIRSISEVDDVRTIKARNYGNNTIVDVVILVNPESGLTHAHDISTEVEKVLEKKHGIFSATVHVEPNLPKSRPVQQ</sequence>
<evidence type="ECO:0000256" key="5">
    <source>
        <dbReference type="ARBA" id="ARBA00022989"/>
    </source>
</evidence>
<evidence type="ECO:0000256" key="6">
    <source>
        <dbReference type="ARBA" id="ARBA00023136"/>
    </source>
</evidence>
<comment type="similarity">
    <text evidence="2">Belongs to the cation diffusion facilitator (CDF) transporter (TC 2.A.4) family.</text>
</comment>
<gene>
    <name evidence="10" type="ORF">ABNN70_13590</name>
</gene>
<dbReference type="InterPro" id="IPR027469">
    <property type="entry name" value="Cation_efflux_TMD_sf"/>
</dbReference>
<evidence type="ECO:0000259" key="9">
    <source>
        <dbReference type="Pfam" id="PF16916"/>
    </source>
</evidence>
<feature type="transmembrane region" description="Helical" evidence="7">
    <location>
        <begin position="84"/>
        <end position="102"/>
    </location>
</feature>
<dbReference type="InterPro" id="IPR058533">
    <property type="entry name" value="Cation_efflux_TM"/>
</dbReference>
<dbReference type="InterPro" id="IPR050291">
    <property type="entry name" value="CDF_Transporter"/>
</dbReference>
<reference evidence="10" key="1">
    <citation type="submission" date="2024-06" db="EMBL/GenBank/DDBJ databases">
        <authorList>
            <person name="Fan A."/>
            <person name="Zhang F.Y."/>
            <person name="Zhang L."/>
        </authorList>
    </citation>
    <scope>NUCLEOTIDE SEQUENCE</scope>
    <source>
        <strain evidence="10">Y61</strain>
    </source>
</reference>
<evidence type="ECO:0000256" key="4">
    <source>
        <dbReference type="ARBA" id="ARBA00022692"/>
    </source>
</evidence>
<accession>A0AAU8IE44</accession>
<dbReference type="Pfam" id="PF16916">
    <property type="entry name" value="ZT_dimer"/>
    <property type="match status" value="1"/>
</dbReference>
<dbReference type="PANTHER" id="PTHR43840">
    <property type="entry name" value="MITOCHONDRIAL METAL TRANSPORTER 1-RELATED"/>
    <property type="match status" value="1"/>
</dbReference>
<comment type="subcellular location">
    <subcellularLocation>
        <location evidence="1">Membrane</location>
        <topology evidence="1">Multi-pass membrane protein</topology>
    </subcellularLocation>
</comment>
<dbReference type="RefSeq" id="WP_129928199.1">
    <property type="nucleotide sequence ID" value="NZ_CP159510.1"/>
</dbReference>
<dbReference type="PANTHER" id="PTHR43840:SF50">
    <property type="entry name" value="MANGANESE EFFLUX SYSTEM PROTEIN MNES"/>
    <property type="match status" value="1"/>
</dbReference>
<evidence type="ECO:0000256" key="7">
    <source>
        <dbReference type="SAM" id="Phobius"/>
    </source>
</evidence>
<dbReference type="InterPro" id="IPR027470">
    <property type="entry name" value="Cation_efflux_CTD"/>
</dbReference>
<evidence type="ECO:0000256" key="3">
    <source>
        <dbReference type="ARBA" id="ARBA00022448"/>
    </source>
</evidence>
<feature type="transmembrane region" description="Helical" evidence="7">
    <location>
        <begin position="114"/>
        <end position="135"/>
    </location>
</feature>
<evidence type="ECO:0000259" key="8">
    <source>
        <dbReference type="Pfam" id="PF01545"/>
    </source>
</evidence>
<evidence type="ECO:0000256" key="2">
    <source>
        <dbReference type="ARBA" id="ARBA00008114"/>
    </source>
</evidence>
<dbReference type="GO" id="GO:0016020">
    <property type="term" value="C:membrane"/>
    <property type="evidence" value="ECO:0007669"/>
    <property type="project" value="UniProtKB-SubCell"/>
</dbReference>
<dbReference type="InterPro" id="IPR002524">
    <property type="entry name" value="Cation_efflux"/>
</dbReference>
<feature type="domain" description="Cation efflux protein transmembrane" evidence="8">
    <location>
        <begin position="17"/>
        <end position="208"/>
    </location>
</feature>
<dbReference type="AlphaFoldDB" id="A0AAU8IE44"/>
<feature type="domain" description="Cation efflux protein cytoplasmic" evidence="9">
    <location>
        <begin position="213"/>
        <end position="288"/>
    </location>
</feature>
<dbReference type="GO" id="GO:0008324">
    <property type="term" value="F:monoatomic cation transmembrane transporter activity"/>
    <property type="evidence" value="ECO:0007669"/>
    <property type="project" value="InterPro"/>
</dbReference>
<organism evidence="10">
    <name type="scientific">Sporolactobacillus sp. Y61</name>
    <dbReference type="NCBI Taxonomy" id="3160863"/>
    <lineage>
        <taxon>Bacteria</taxon>
        <taxon>Bacillati</taxon>
        <taxon>Bacillota</taxon>
        <taxon>Bacilli</taxon>
        <taxon>Bacillales</taxon>
        <taxon>Sporolactobacillaceae</taxon>
        <taxon>Sporolactobacillus</taxon>
    </lineage>
</organism>
<keyword evidence="6 7" id="KW-0472">Membrane</keyword>
<name>A0AAU8IE44_9BACL</name>
<dbReference type="EMBL" id="CP159510">
    <property type="protein sequence ID" value="XCJ16664.1"/>
    <property type="molecule type" value="Genomic_DNA"/>
</dbReference>
<dbReference type="SUPFAM" id="SSF161111">
    <property type="entry name" value="Cation efflux protein transmembrane domain-like"/>
    <property type="match status" value="1"/>
</dbReference>
<evidence type="ECO:0000313" key="10">
    <source>
        <dbReference type="EMBL" id="XCJ16664.1"/>
    </source>
</evidence>
<keyword evidence="5 7" id="KW-1133">Transmembrane helix</keyword>
<evidence type="ECO:0000256" key="1">
    <source>
        <dbReference type="ARBA" id="ARBA00004141"/>
    </source>
</evidence>
<dbReference type="Pfam" id="PF01545">
    <property type="entry name" value="Cation_efflux"/>
    <property type="match status" value="1"/>
</dbReference>
<protein>
    <submittedName>
        <fullName evidence="10">Cation diffusion facilitator family transporter</fullName>
    </submittedName>
</protein>
<feature type="transmembrane region" description="Helical" evidence="7">
    <location>
        <begin position="20"/>
        <end position="40"/>
    </location>
</feature>